<dbReference type="AlphaFoldDB" id="T1HS71"/>
<protein>
    <submittedName>
        <fullName evidence="2">Uncharacterized protein</fullName>
    </submittedName>
</protein>
<dbReference type="EMBL" id="ACPB03019872">
    <property type="status" value="NOT_ANNOTATED_CDS"/>
    <property type="molecule type" value="Genomic_DNA"/>
</dbReference>
<evidence type="ECO:0000256" key="1">
    <source>
        <dbReference type="SAM" id="MobiDB-lite"/>
    </source>
</evidence>
<sequence length="409" mass="46938">METKVRSYNFDENYRSEVKEKSNLENTKASSESFDSNGKKFKSRSYDEPSSFEINKKLCCWQPPLKCGKETAPYEFSERVNFSNNNEANLIPNTIIQENVKSISIDNSTDHSNLPQKNVHANSECELPLSLSDSSIQNIDKAFHNYKDCEQEMQSVSSIDTIPTDMVIDVYDNLIYDGSSDHDKHIPIVSNKAELVEMKNNPDYFNNQIEKELVTYEKGEVSSKLTVRKETFCYEEHEKPMLTDHTAKQATNKFNLEDLHDGECALEKLGFSVDRYSDVENIDNATAVCSMNDSFSANRFEETSDNIVNKTKEKSGVNQTNENHIVNMCDVGTSDDKFDLLTFTNSQLEKLECAETCEAYNSKKSHHLWLRKEKEQKEILLKLIKEIDVLKLNAHYLSFATQIQFKGLY</sequence>
<evidence type="ECO:0000313" key="2">
    <source>
        <dbReference type="EnsemblMetazoa" id="RPRC006891-PA"/>
    </source>
</evidence>
<name>T1HS71_RHOPR</name>
<organism evidence="2 3">
    <name type="scientific">Rhodnius prolixus</name>
    <name type="common">Triatomid bug</name>
    <dbReference type="NCBI Taxonomy" id="13249"/>
    <lineage>
        <taxon>Eukaryota</taxon>
        <taxon>Metazoa</taxon>
        <taxon>Ecdysozoa</taxon>
        <taxon>Arthropoda</taxon>
        <taxon>Hexapoda</taxon>
        <taxon>Insecta</taxon>
        <taxon>Pterygota</taxon>
        <taxon>Neoptera</taxon>
        <taxon>Paraneoptera</taxon>
        <taxon>Hemiptera</taxon>
        <taxon>Heteroptera</taxon>
        <taxon>Panheteroptera</taxon>
        <taxon>Cimicomorpha</taxon>
        <taxon>Reduviidae</taxon>
        <taxon>Triatominae</taxon>
        <taxon>Rhodnius</taxon>
    </lineage>
</organism>
<evidence type="ECO:0000313" key="3">
    <source>
        <dbReference type="Proteomes" id="UP000015103"/>
    </source>
</evidence>
<dbReference type="InParanoid" id="T1HS71"/>
<feature type="compositionally biased region" description="Polar residues" evidence="1">
    <location>
        <begin position="24"/>
        <end position="36"/>
    </location>
</feature>
<accession>T1HS71</accession>
<dbReference type="GeneID" id="141451831"/>
<dbReference type="RefSeq" id="XP_073979646.1">
    <property type="nucleotide sequence ID" value="XM_074123545.1"/>
</dbReference>
<reference evidence="2" key="1">
    <citation type="submission" date="2015-05" db="UniProtKB">
        <authorList>
            <consortium name="EnsemblMetazoa"/>
        </authorList>
    </citation>
    <scope>IDENTIFICATION</scope>
</reference>
<dbReference type="VEuPathDB" id="VectorBase:RPRC006891"/>
<proteinExistence type="predicted"/>
<keyword evidence="3" id="KW-1185">Reference proteome</keyword>
<feature type="region of interest" description="Disordered" evidence="1">
    <location>
        <begin position="19"/>
        <end position="46"/>
    </location>
</feature>
<dbReference type="HOGENOM" id="CLU_673214_0_0_1"/>
<dbReference type="Proteomes" id="UP000015103">
    <property type="component" value="Unassembled WGS sequence"/>
</dbReference>
<dbReference type="EnsemblMetazoa" id="RPRC006891-RA">
    <property type="protein sequence ID" value="RPRC006891-PA"/>
    <property type="gene ID" value="RPRC006891"/>
</dbReference>